<dbReference type="EMBL" id="VSSQ01067539">
    <property type="protein sequence ID" value="MPN19908.1"/>
    <property type="molecule type" value="Genomic_DNA"/>
</dbReference>
<accession>A0A645FZB9</accession>
<sequence length="195" mass="21816">MCPGEAQRLRNGADQPDIAQFRDVLHKNDIIGLDVPVNQPRAMQSFDAVEQLVEERHENGCVQCTPLFHPVFQCARDIILFIAEIVGYFHGVIEETAAIFDMKNLNQVRMGLYLRLVVLQALEFPLPVGQYRLGNDFQRPVAADRIDDQPDLPVSAAPAEADRSVSINAGRETIHQSSSCLMISRSISSTRVLCW</sequence>
<comment type="caution">
    <text evidence="1">The sequence shown here is derived from an EMBL/GenBank/DDBJ whole genome shotgun (WGS) entry which is preliminary data.</text>
</comment>
<gene>
    <name evidence="1" type="ORF">SDC9_167283</name>
</gene>
<proteinExistence type="predicted"/>
<evidence type="ECO:0000313" key="1">
    <source>
        <dbReference type="EMBL" id="MPN19908.1"/>
    </source>
</evidence>
<name>A0A645FZB9_9ZZZZ</name>
<protein>
    <submittedName>
        <fullName evidence="1">Uncharacterized protein</fullName>
    </submittedName>
</protein>
<organism evidence="1">
    <name type="scientific">bioreactor metagenome</name>
    <dbReference type="NCBI Taxonomy" id="1076179"/>
    <lineage>
        <taxon>unclassified sequences</taxon>
        <taxon>metagenomes</taxon>
        <taxon>ecological metagenomes</taxon>
    </lineage>
</organism>
<dbReference type="AlphaFoldDB" id="A0A645FZB9"/>
<reference evidence="1" key="1">
    <citation type="submission" date="2019-08" db="EMBL/GenBank/DDBJ databases">
        <authorList>
            <person name="Kucharzyk K."/>
            <person name="Murdoch R.W."/>
            <person name="Higgins S."/>
            <person name="Loffler F."/>
        </authorList>
    </citation>
    <scope>NUCLEOTIDE SEQUENCE</scope>
</reference>